<dbReference type="RefSeq" id="WP_044217743.1">
    <property type="nucleotide sequence ID" value="NZ_JBKAGJ010000001.1"/>
</dbReference>
<dbReference type="PANTHER" id="PTHR45947:SF3">
    <property type="entry name" value="SULFOQUINOVOSYL TRANSFERASE SQD2"/>
    <property type="match status" value="1"/>
</dbReference>
<accession>A0A098S9P3</accession>
<dbReference type="CDD" id="cd03801">
    <property type="entry name" value="GT4_PimA-like"/>
    <property type="match status" value="1"/>
</dbReference>
<evidence type="ECO:0000313" key="3">
    <source>
        <dbReference type="Proteomes" id="UP000029736"/>
    </source>
</evidence>
<gene>
    <name evidence="2" type="ORF">IX84_06785</name>
</gene>
<keyword evidence="3" id="KW-1185">Reference proteome</keyword>
<comment type="caution">
    <text evidence="2">The sequence shown here is derived from an EMBL/GenBank/DDBJ whole genome shotgun (WGS) entry which is preliminary data.</text>
</comment>
<evidence type="ECO:0000259" key="1">
    <source>
        <dbReference type="Pfam" id="PF00534"/>
    </source>
</evidence>
<dbReference type="STRING" id="1524460.IX84_06785"/>
<dbReference type="Proteomes" id="UP000029736">
    <property type="component" value="Unassembled WGS sequence"/>
</dbReference>
<dbReference type="AlphaFoldDB" id="A0A098S9P3"/>
<name>A0A098S9P3_9BACT</name>
<dbReference type="InterPro" id="IPR050194">
    <property type="entry name" value="Glycosyltransferase_grp1"/>
</dbReference>
<dbReference type="OrthoDB" id="570545at2"/>
<dbReference type="InterPro" id="IPR001296">
    <property type="entry name" value="Glyco_trans_1"/>
</dbReference>
<dbReference type="PANTHER" id="PTHR45947">
    <property type="entry name" value="SULFOQUINOVOSYL TRANSFERASE SQD2"/>
    <property type="match status" value="1"/>
</dbReference>
<reference evidence="2 3" key="1">
    <citation type="journal article" date="2014" name="Int. J. Syst. Evol. Microbiol.">
        <title>Phaeodactylibacter xiamenensis gen. nov., sp. nov., a member of the family Saprospiraceae isolated from the marine alga Phaeodactylum tricornutum.</title>
        <authorList>
            <person name="Chen Z.Jr."/>
            <person name="Lei X."/>
            <person name="Lai Q."/>
            <person name="Li Y."/>
            <person name="Zhang B."/>
            <person name="Zhang J."/>
            <person name="Zhang H."/>
            <person name="Yang L."/>
            <person name="Zheng W."/>
            <person name="Tian Y."/>
            <person name="Yu Z."/>
            <person name="Xu H.Jr."/>
            <person name="Zheng T."/>
        </authorList>
    </citation>
    <scope>NUCLEOTIDE SEQUENCE [LARGE SCALE GENOMIC DNA]</scope>
    <source>
        <strain evidence="2 3">KD52</strain>
    </source>
</reference>
<proteinExistence type="predicted"/>
<dbReference type="EMBL" id="JPOS01000016">
    <property type="protein sequence ID" value="KGE88830.1"/>
    <property type="molecule type" value="Genomic_DNA"/>
</dbReference>
<dbReference type="Pfam" id="PF00534">
    <property type="entry name" value="Glycos_transf_1"/>
    <property type="match status" value="1"/>
</dbReference>
<dbReference type="GO" id="GO:0016757">
    <property type="term" value="F:glycosyltransferase activity"/>
    <property type="evidence" value="ECO:0007669"/>
    <property type="project" value="InterPro"/>
</dbReference>
<dbReference type="SUPFAM" id="SSF53756">
    <property type="entry name" value="UDP-Glycosyltransferase/glycogen phosphorylase"/>
    <property type="match status" value="1"/>
</dbReference>
<evidence type="ECO:0000313" key="2">
    <source>
        <dbReference type="EMBL" id="KGE88830.1"/>
    </source>
</evidence>
<dbReference type="Gene3D" id="3.40.50.2000">
    <property type="entry name" value="Glycogen Phosphorylase B"/>
    <property type="match status" value="2"/>
</dbReference>
<organism evidence="2 3">
    <name type="scientific">Phaeodactylibacter xiamenensis</name>
    <dbReference type="NCBI Taxonomy" id="1524460"/>
    <lineage>
        <taxon>Bacteria</taxon>
        <taxon>Pseudomonadati</taxon>
        <taxon>Bacteroidota</taxon>
        <taxon>Saprospiria</taxon>
        <taxon>Saprospirales</taxon>
        <taxon>Haliscomenobacteraceae</taxon>
        <taxon>Phaeodactylibacter</taxon>
    </lineage>
</organism>
<protein>
    <recommendedName>
        <fullName evidence="1">Glycosyl transferase family 1 domain-containing protein</fullName>
    </recommendedName>
</protein>
<sequence>MKPKKQAYAFLIPDTGAFVSGGNLYNRHLIDALRELGHPIYESAQPEGLPEGVPMLTDTLLAPTLPPALAKQSGLIVHHLQSLHPPAGWKGADWFREKEWPWLRHFGWYLATSPYTADYLQGRDVSKPIEVIEPALKQLPVVQDKTAHPIQAIVVANVVERKGILPLLNAWAAAPPEGVVLSLAGNQDMEPAYAKQCLSVVEKLEGVHYLGTLTQEALQAAYARSNLLISAAYIETYGMALQEAAAAGLPILAYAGGNVPNHVDAGRNGELCPSHTEIVSWLNKWATQPETFKPYLEHARALAPNRQRLWADAAAQFEAIKIQR</sequence>
<feature type="domain" description="Glycosyl transferase family 1" evidence="1">
    <location>
        <begin position="149"/>
        <end position="290"/>
    </location>
</feature>